<name>A0A4R3M3M7_9BURK</name>
<dbReference type="InterPro" id="IPR000847">
    <property type="entry name" value="LysR_HTH_N"/>
</dbReference>
<evidence type="ECO:0000256" key="2">
    <source>
        <dbReference type="ARBA" id="ARBA00023015"/>
    </source>
</evidence>
<sequence length="290" mass="31259">MEISQLRGFLAILDEGAIGRAAHKLDIAQPALSQSISRMEKSLGTVLFERSRRGAKPTAAALVMAQDIRNGLYLLDEAAHKAQQAQTGLSGTLRIGLVSSALFEVLPKVIAIIRQYAPGLQLVLKEMSNEEQVSALGEGALDVGLMHSPVAVSGLMNERVLRRDKLIAAVPSGLALKLKKKISLQQVAEQGLVLYPKDQLPHLYAGITQALRQAGYEVKINQHANRTMTVLACVAGGCGIGLLPNWIQTIDFPGVTFCPISDGDGLPSFDLLAIWSARSKFNLTKWFALV</sequence>
<proteinExistence type="inferred from homology"/>
<keyword evidence="7" id="KW-1185">Reference proteome</keyword>
<dbReference type="PRINTS" id="PR00039">
    <property type="entry name" value="HTHLYSR"/>
</dbReference>
<evidence type="ECO:0000256" key="4">
    <source>
        <dbReference type="ARBA" id="ARBA00023163"/>
    </source>
</evidence>
<dbReference type="Pfam" id="PF03466">
    <property type="entry name" value="LysR_substrate"/>
    <property type="match status" value="1"/>
</dbReference>
<keyword evidence="3" id="KW-0238">DNA-binding</keyword>
<dbReference type="Gene3D" id="1.10.10.10">
    <property type="entry name" value="Winged helix-like DNA-binding domain superfamily/Winged helix DNA-binding domain"/>
    <property type="match status" value="1"/>
</dbReference>
<dbReference type="OrthoDB" id="9157176at2"/>
<dbReference type="SUPFAM" id="SSF46785">
    <property type="entry name" value="Winged helix' DNA-binding domain"/>
    <property type="match status" value="1"/>
</dbReference>
<comment type="similarity">
    <text evidence="1">Belongs to the LysR transcriptional regulatory family.</text>
</comment>
<dbReference type="PROSITE" id="PS50931">
    <property type="entry name" value="HTH_LYSR"/>
    <property type="match status" value="1"/>
</dbReference>
<organism evidence="6 7">
    <name type="scientific">Paralcaligenes ureilyticus</name>
    <dbReference type="NCBI Taxonomy" id="627131"/>
    <lineage>
        <taxon>Bacteria</taxon>
        <taxon>Pseudomonadati</taxon>
        <taxon>Pseudomonadota</taxon>
        <taxon>Betaproteobacteria</taxon>
        <taxon>Burkholderiales</taxon>
        <taxon>Alcaligenaceae</taxon>
        <taxon>Paralcaligenes</taxon>
    </lineage>
</organism>
<evidence type="ECO:0000256" key="1">
    <source>
        <dbReference type="ARBA" id="ARBA00009437"/>
    </source>
</evidence>
<dbReference type="PANTHER" id="PTHR30346">
    <property type="entry name" value="TRANSCRIPTIONAL DUAL REGULATOR HCAR-RELATED"/>
    <property type="match status" value="1"/>
</dbReference>
<dbReference type="SUPFAM" id="SSF53850">
    <property type="entry name" value="Periplasmic binding protein-like II"/>
    <property type="match status" value="1"/>
</dbReference>
<dbReference type="Pfam" id="PF00126">
    <property type="entry name" value="HTH_1"/>
    <property type="match status" value="1"/>
</dbReference>
<feature type="domain" description="HTH lysR-type" evidence="5">
    <location>
        <begin position="1"/>
        <end position="58"/>
    </location>
</feature>
<dbReference type="InterPro" id="IPR005119">
    <property type="entry name" value="LysR_subst-bd"/>
</dbReference>
<accession>A0A4R3M3M7</accession>
<dbReference type="AlphaFoldDB" id="A0A4R3M3M7"/>
<dbReference type="Gene3D" id="3.40.190.10">
    <property type="entry name" value="Periplasmic binding protein-like II"/>
    <property type="match status" value="2"/>
</dbReference>
<evidence type="ECO:0000256" key="3">
    <source>
        <dbReference type="ARBA" id="ARBA00023125"/>
    </source>
</evidence>
<reference evidence="6 7" key="1">
    <citation type="submission" date="2019-03" db="EMBL/GenBank/DDBJ databases">
        <title>Genomic Encyclopedia of Type Strains, Phase IV (KMG-IV): sequencing the most valuable type-strain genomes for metagenomic binning, comparative biology and taxonomic classification.</title>
        <authorList>
            <person name="Goeker M."/>
        </authorList>
    </citation>
    <scope>NUCLEOTIDE SEQUENCE [LARGE SCALE GENOMIC DNA]</scope>
    <source>
        <strain evidence="6 7">DSM 24591</strain>
    </source>
</reference>
<gene>
    <name evidence="6" type="ORF">EDC26_106110</name>
</gene>
<keyword evidence="2" id="KW-0805">Transcription regulation</keyword>
<dbReference type="EMBL" id="SMAJ01000006">
    <property type="protein sequence ID" value="TCT07386.1"/>
    <property type="molecule type" value="Genomic_DNA"/>
</dbReference>
<comment type="caution">
    <text evidence="6">The sequence shown here is derived from an EMBL/GenBank/DDBJ whole genome shotgun (WGS) entry which is preliminary data.</text>
</comment>
<dbReference type="InterPro" id="IPR036390">
    <property type="entry name" value="WH_DNA-bd_sf"/>
</dbReference>
<dbReference type="PANTHER" id="PTHR30346:SF28">
    <property type="entry name" value="HTH-TYPE TRANSCRIPTIONAL REGULATOR CYNR"/>
    <property type="match status" value="1"/>
</dbReference>
<evidence type="ECO:0000259" key="5">
    <source>
        <dbReference type="PROSITE" id="PS50931"/>
    </source>
</evidence>
<dbReference type="GO" id="GO:0032993">
    <property type="term" value="C:protein-DNA complex"/>
    <property type="evidence" value="ECO:0007669"/>
    <property type="project" value="TreeGrafter"/>
</dbReference>
<evidence type="ECO:0000313" key="6">
    <source>
        <dbReference type="EMBL" id="TCT07386.1"/>
    </source>
</evidence>
<protein>
    <submittedName>
        <fullName evidence="6">LysR family transcriptional regulator</fullName>
    </submittedName>
</protein>
<dbReference type="InterPro" id="IPR036388">
    <property type="entry name" value="WH-like_DNA-bd_sf"/>
</dbReference>
<dbReference type="GO" id="GO:0003677">
    <property type="term" value="F:DNA binding"/>
    <property type="evidence" value="ECO:0007669"/>
    <property type="project" value="UniProtKB-KW"/>
</dbReference>
<keyword evidence="4" id="KW-0804">Transcription</keyword>
<dbReference type="CDD" id="cd08414">
    <property type="entry name" value="PBP2_LTTR_aromatics_like"/>
    <property type="match status" value="1"/>
</dbReference>
<evidence type="ECO:0000313" key="7">
    <source>
        <dbReference type="Proteomes" id="UP000295525"/>
    </source>
</evidence>
<dbReference type="GO" id="GO:0003700">
    <property type="term" value="F:DNA-binding transcription factor activity"/>
    <property type="evidence" value="ECO:0007669"/>
    <property type="project" value="InterPro"/>
</dbReference>
<dbReference type="Proteomes" id="UP000295525">
    <property type="component" value="Unassembled WGS sequence"/>
</dbReference>